<accession>A0A1F7HKM4</accession>
<proteinExistence type="predicted"/>
<evidence type="ECO:0000313" key="2">
    <source>
        <dbReference type="EMBL" id="OGK31342.1"/>
    </source>
</evidence>
<dbReference type="CDD" id="cd09872">
    <property type="entry name" value="PIN_Sll0205-like"/>
    <property type="match status" value="1"/>
</dbReference>
<dbReference type="EMBL" id="MFZT01000019">
    <property type="protein sequence ID" value="OGK31342.1"/>
    <property type="molecule type" value="Genomic_DNA"/>
</dbReference>
<evidence type="ECO:0000313" key="3">
    <source>
        <dbReference type="Proteomes" id="UP000178098"/>
    </source>
</evidence>
<comment type="caution">
    <text evidence="2">The sequence shown here is derived from an EMBL/GenBank/DDBJ whole genome shotgun (WGS) entry which is preliminary data.</text>
</comment>
<sequence length="131" mass="15132">MIVLDTHILIWWLNNPRKLSKKASTAIAKAQKNYDIYVSSMSVWELCMLVEKRKLELKMGVDEWIKRVEDLSYVQFVPVDNEIGILSVKWGKTFHGDPADRIIAATARKLEAHLVTADEKIRSFSSIETIW</sequence>
<dbReference type="InterPro" id="IPR041705">
    <property type="entry name" value="PIN_Sll0205"/>
</dbReference>
<reference evidence="2 3" key="1">
    <citation type="journal article" date="2016" name="Nat. Commun.">
        <title>Thousands of microbial genomes shed light on interconnected biogeochemical processes in an aquifer system.</title>
        <authorList>
            <person name="Anantharaman K."/>
            <person name="Brown C.T."/>
            <person name="Hug L.A."/>
            <person name="Sharon I."/>
            <person name="Castelle C.J."/>
            <person name="Probst A.J."/>
            <person name="Thomas B.C."/>
            <person name="Singh A."/>
            <person name="Wilkins M.J."/>
            <person name="Karaoz U."/>
            <person name="Brodie E.L."/>
            <person name="Williams K.H."/>
            <person name="Hubbard S.S."/>
            <person name="Banfield J.F."/>
        </authorList>
    </citation>
    <scope>NUCLEOTIDE SEQUENCE [LARGE SCALE GENOMIC DNA]</scope>
</reference>
<dbReference type="InterPro" id="IPR002716">
    <property type="entry name" value="PIN_dom"/>
</dbReference>
<dbReference type="PANTHER" id="PTHR36173">
    <property type="entry name" value="RIBONUCLEASE VAPC16-RELATED"/>
    <property type="match status" value="1"/>
</dbReference>
<organism evidence="2 3">
    <name type="scientific">Candidatus Roizmanbacteria bacterium RIFCSPHIGHO2_02_FULL_43_11</name>
    <dbReference type="NCBI Taxonomy" id="1802043"/>
    <lineage>
        <taxon>Bacteria</taxon>
        <taxon>Candidatus Roizmaniibacteriota</taxon>
    </lineage>
</organism>
<evidence type="ECO:0000259" key="1">
    <source>
        <dbReference type="Pfam" id="PF01850"/>
    </source>
</evidence>
<protein>
    <submittedName>
        <fullName evidence="2">Twitching motility protein PilT</fullName>
    </submittedName>
</protein>
<dbReference type="AlphaFoldDB" id="A0A1F7HKM4"/>
<dbReference type="Gene3D" id="3.40.50.1010">
    <property type="entry name" value="5'-nuclease"/>
    <property type="match status" value="1"/>
</dbReference>
<dbReference type="Pfam" id="PF01850">
    <property type="entry name" value="PIN"/>
    <property type="match status" value="1"/>
</dbReference>
<feature type="domain" description="PIN" evidence="1">
    <location>
        <begin position="2"/>
        <end position="123"/>
    </location>
</feature>
<gene>
    <name evidence="2" type="ORF">A3D08_02205</name>
</gene>
<dbReference type="InterPro" id="IPR052919">
    <property type="entry name" value="TA_system_RNase"/>
</dbReference>
<dbReference type="Proteomes" id="UP000178098">
    <property type="component" value="Unassembled WGS sequence"/>
</dbReference>
<name>A0A1F7HKM4_9BACT</name>
<dbReference type="InterPro" id="IPR029060">
    <property type="entry name" value="PIN-like_dom_sf"/>
</dbReference>
<dbReference type="PANTHER" id="PTHR36173:SF1">
    <property type="entry name" value="RIBONUCLEASE VAPC22"/>
    <property type="match status" value="1"/>
</dbReference>
<dbReference type="SUPFAM" id="SSF88723">
    <property type="entry name" value="PIN domain-like"/>
    <property type="match status" value="1"/>
</dbReference>